<comment type="caution">
    <text evidence="1">The sequence shown here is derived from an EMBL/GenBank/DDBJ whole genome shotgun (WGS) entry which is preliminary data.</text>
</comment>
<reference evidence="1 2" key="1">
    <citation type="submission" date="2024-09" db="EMBL/GenBank/DDBJ databases">
        <title>Chromosome-scale assembly of Riccia sorocarpa.</title>
        <authorList>
            <person name="Paukszto L."/>
        </authorList>
    </citation>
    <scope>NUCLEOTIDE SEQUENCE [LARGE SCALE GENOMIC DNA]</scope>
    <source>
        <strain evidence="1">LP-2024</strain>
        <tissue evidence="1">Aerial parts of the thallus</tissue>
    </source>
</reference>
<protein>
    <recommendedName>
        <fullName evidence="3">Secreted protein</fullName>
    </recommendedName>
</protein>
<accession>A0ABD3GYL4</accession>
<evidence type="ECO:0000313" key="1">
    <source>
        <dbReference type="EMBL" id="KAL3684068.1"/>
    </source>
</evidence>
<dbReference type="AlphaFoldDB" id="A0ABD3GYL4"/>
<name>A0ABD3GYL4_9MARC</name>
<proteinExistence type="predicted"/>
<evidence type="ECO:0008006" key="3">
    <source>
        <dbReference type="Google" id="ProtNLM"/>
    </source>
</evidence>
<sequence>MKLLSYNVKRTICIFLVAGSKAIIPKNTVHIYNQARGFWNVVWRILLVQKKGVASDKCFKKFGLCCRGVHYLFYRCSANSLTENVPKPEGYAIYRAVACSQGTRTTELPSIMKDRKKKTWSEPGEEFLGFKEG</sequence>
<gene>
    <name evidence="1" type="ORF">R1sor_002090</name>
</gene>
<dbReference type="Proteomes" id="UP001633002">
    <property type="component" value="Unassembled WGS sequence"/>
</dbReference>
<keyword evidence="2" id="KW-1185">Reference proteome</keyword>
<evidence type="ECO:0000313" key="2">
    <source>
        <dbReference type="Proteomes" id="UP001633002"/>
    </source>
</evidence>
<organism evidence="1 2">
    <name type="scientific">Riccia sorocarpa</name>
    <dbReference type="NCBI Taxonomy" id="122646"/>
    <lineage>
        <taxon>Eukaryota</taxon>
        <taxon>Viridiplantae</taxon>
        <taxon>Streptophyta</taxon>
        <taxon>Embryophyta</taxon>
        <taxon>Marchantiophyta</taxon>
        <taxon>Marchantiopsida</taxon>
        <taxon>Marchantiidae</taxon>
        <taxon>Marchantiales</taxon>
        <taxon>Ricciaceae</taxon>
        <taxon>Riccia</taxon>
    </lineage>
</organism>
<dbReference type="EMBL" id="JBJQOH010000006">
    <property type="protein sequence ID" value="KAL3684068.1"/>
    <property type="molecule type" value="Genomic_DNA"/>
</dbReference>